<keyword evidence="6" id="KW-0966">Cell projection</keyword>
<dbReference type="SUPFAM" id="SSF64518">
    <property type="entry name" value="Phase 1 flagellin"/>
    <property type="match status" value="1"/>
</dbReference>
<evidence type="ECO:0000313" key="7">
    <source>
        <dbReference type="Proteomes" id="UP000787635"/>
    </source>
</evidence>
<keyword evidence="3" id="KW-0964">Secreted</keyword>
<comment type="subcellular location">
    <subcellularLocation>
        <location evidence="3">Secreted</location>
    </subcellularLocation>
    <subcellularLocation>
        <location evidence="3">Bacterial flagellum</location>
    </subcellularLocation>
</comment>
<evidence type="ECO:0000256" key="3">
    <source>
        <dbReference type="RuleBase" id="RU362073"/>
    </source>
</evidence>
<keyword evidence="7" id="KW-1185">Reference proteome</keyword>
<dbReference type="PANTHER" id="PTHR42792:SF2">
    <property type="entry name" value="FLAGELLIN"/>
    <property type="match status" value="1"/>
</dbReference>
<feature type="domain" description="Flagellin C-terminal" evidence="5">
    <location>
        <begin position="219"/>
        <end position="297"/>
    </location>
</feature>
<evidence type="ECO:0000259" key="4">
    <source>
        <dbReference type="Pfam" id="PF00669"/>
    </source>
</evidence>
<dbReference type="Pfam" id="PF00669">
    <property type="entry name" value="Flagellin_N"/>
    <property type="match status" value="1"/>
</dbReference>
<name>A0ABX1E9Y0_9PROT</name>
<comment type="function">
    <text evidence="3">Flagellin is the subunit protein which polymerizes to form the filaments of bacterial flagella.</text>
</comment>
<feature type="domain" description="Flagellin N-terminal" evidence="4">
    <location>
        <begin position="4"/>
        <end position="137"/>
    </location>
</feature>
<keyword evidence="6" id="KW-0282">Flagellum</keyword>
<dbReference type="Gene3D" id="1.20.1330.10">
    <property type="entry name" value="f41 fragment of flagellin, N-terminal domain"/>
    <property type="match status" value="1"/>
</dbReference>
<dbReference type="EMBL" id="JAAVNE010000061">
    <property type="protein sequence ID" value="NKC34007.1"/>
    <property type="molecule type" value="Genomic_DNA"/>
</dbReference>
<evidence type="ECO:0000313" key="6">
    <source>
        <dbReference type="EMBL" id="NKC34007.1"/>
    </source>
</evidence>
<organism evidence="6 7">
    <name type="scientific">Falsiroseomonas selenitidurans</name>
    <dbReference type="NCBI Taxonomy" id="2716335"/>
    <lineage>
        <taxon>Bacteria</taxon>
        <taxon>Pseudomonadati</taxon>
        <taxon>Pseudomonadota</taxon>
        <taxon>Alphaproteobacteria</taxon>
        <taxon>Acetobacterales</taxon>
        <taxon>Roseomonadaceae</taxon>
        <taxon>Falsiroseomonas</taxon>
    </lineage>
</organism>
<evidence type="ECO:0000259" key="5">
    <source>
        <dbReference type="Pfam" id="PF00700"/>
    </source>
</evidence>
<keyword evidence="6" id="KW-0969">Cilium</keyword>
<protein>
    <recommendedName>
        <fullName evidence="3">Flagellin</fullName>
    </recommendedName>
</protein>
<evidence type="ECO:0000256" key="2">
    <source>
        <dbReference type="ARBA" id="ARBA00023143"/>
    </source>
</evidence>
<comment type="caution">
    <text evidence="6">The sequence shown here is derived from an EMBL/GenBank/DDBJ whole genome shotgun (WGS) entry which is preliminary data.</text>
</comment>
<keyword evidence="2 3" id="KW-0975">Bacterial flagellum</keyword>
<dbReference type="PRINTS" id="PR00207">
    <property type="entry name" value="FLAGELLIN"/>
</dbReference>
<reference evidence="6 7" key="1">
    <citation type="submission" date="2020-03" db="EMBL/GenBank/DDBJ databases">
        <title>Roseomonas selenitidurans sp. nov. isolated from urban soil.</title>
        <authorList>
            <person name="Liu H."/>
        </authorList>
    </citation>
    <scope>NUCLEOTIDE SEQUENCE [LARGE SCALE GENOMIC DNA]</scope>
    <source>
        <strain evidence="6 7">BU-1</strain>
    </source>
</reference>
<dbReference type="Proteomes" id="UP000787635">
    <property type="component" value="Unassembled WGS sequence"/>
</dbReference>
<evidence type="ECO:0000256" key="1">
    <source>
        <dbReference type="ARBA" id="ARBA00005709"/>
    </source>
</evidence>
<dbReference type="Pfam" id="PF00700">
    <property type="entry name" value="Flagellin_C"/>
    <property type="match status" value="1"/>
</dbReference>
<proteinExistence type="inferred from homology"/>
<dbReference type="InterPro" id="IPR001029">
    <property type="entry name" value="Flagellin_N"/>
</dbReference>
<dbReference type="InterPro" id="IPR046358">
    <property type="entry name" value="Flagellin_C"/>
</dbReference>
<comment type="similarity">
    <text evidence="1 3">Belongs to the bacterial flagellin family.</text>
</comment>
<dbReference type="PANTHER" id="PTHR42792">
    <property type="entry name" value="FLAGELLIN"/>
    <property type="match status" value="1"/>
</dbReference>
<sequence>MNSINTNSGALVALQALNRTNDEMAVTQKRVSTGLRVADAKDDGAAYAVAQQVRADMSALTSANEQLGGSKGILDTTLAGLKKVSDSMTEIKGVLEKLGDSRVTGDERDGYNQQFSALVNKVNRFLGDATYNGSTLITTDDLAGTDITAVRNERGDGYTITAVDAADLTFDDAVNVTEAGTTADADYTAALTAEEARAMLGSADDAASLGTNKLFSTVQTAVNNAMNQFGSDSKYVDAQVSYNKEKLDALEGGLGALIDADLAKESARLQSLQIRQQLGTQSLSMANQAPQALLSLFG</sequence>
<accession>A0ABX1E9Y0</accession>
<dbReference type="InterPro" id="IPR001492">
    <property type="entry name" value="Flagellin"/>
</dbReference>
<gene>
    <name evidence="6" type="ORF">HEQ75_24325</name>
</gene>